<evidence type="ECO:0000256" key="1">
    <source>
        <dbReference type="ARBA" id="ARBA00004651"/>
    </source>
</evidence>
<dbReference type="PANTHER" id="PTHR30221:SF1">
    <property type="entry name" value="SMALL-CONDUCTANCE MECHANOSENSITIVE CHANNEL"/>
    <property type="match status" value="1"/>
</dbReference>
<evidence type="ECO:0000256" key="3">
    <source>
        <dbReference type="ARBA" id="ARBA00022475"/>
    </source>
</evidence>
<feature type="domain" description="BON" evidence="9">
    <location>
        <begin position="58"/>
        <end position="124"/>
    </location>
</feature>
<gene>
    <name evidence="10" type="ordered locus">MEALZ_1689</name>
</gene>
<dbReference type="RefSeq" id="WP_014148169.1">
    <property type="nucleotide sequence ID" value="NC_016112.1"/>
</dbReference>
<dbReference type="Proteomes" id="UP000008315">
    <property type="component" value="Chromosome"/>
</dbReference>
<dbReference type="PATRIC" id="fig|271065.3.peg.1731"/>
<organism evidence="10 11">
    <name type="scientific">Methylotuvimicrobium alcaliphilum (strain DSM 19304 / NCIMB 14124 / VKM B-2133 / 20Z)</name>
    <name type="common">Methylomicrobium alcaliphilum</name>
    <dbReference type="NCBI Taxonomy" id="1091494"/>
    <lineage>
        <taxon>Bacteria</taxon>
        <taxon>Pseudomonadati</taxon>
        <taxon>Pseudomonadota</taxon>
        <taxon>Gammaproteobacteria</taxon>
        <taxon>Methylococcales</taxon>
        <taxon>Methylococcaceae</taxon>
        <taxon>Methylotuvimicrobium</taxon>
    </lineage>
</organism>
<dbReference type="HOGENOM" id="CLU_037945_7_0_6"/>
<feature type="region of interest" description="Disordered" evidence="8">
    <location>
        <begin position="447"/>
        <end position="466"/>
    </location>
</feature>
<feature type="transmembrane region" description="Helical" evidence="7">
    <location>
        <begin position="187"/>
        <end position="205"/>
    </location>
</feature>
<comment type="similarity">
    <text evidence="2 7">Belongs to the MscS (TC 1.A.23) family.</text>
</comment>
<comment type="caution">
    <text evidence="7">Lacks conserved residue(s) required for the propagation of feature annotation.</text>
</comment>
<dbReference type="Gene3D" id="3.30.1340.30">
    <property type="match status" value="1"/>
</dbReference>
<proteinExistence type="inferred from homology"/>
<dbReference type="InterPro" id="IPR045275">
    <property type="entry name" value="MscS_archaea/bacteria_type"/>
</dbReference>
<dbReference type="EMBL" id="FO082060">
    <property type="protein sequence ID" value="CCE23376.1"/>
    <property type="molecule type" value="Genomic_DNA"/>
</dbReference>
<dbReference type="PANTHER" id="PTHR30221">
    <property type="entry name" value="SMALL-CONDUCTANCE MECHANOSENSITIVE CHANNEL"/>
    <property type="match status" value="1"/>
</dbReference>
<dbReference type="Pfam" id="PF00924">
    <property type="entry name" value="MS_channel_2nd"/>
    <property type="match status" value="1"/>
</dbReference>
<keyword evidence="4 7" id="KW-0812">Transmembrane</keyword>
<keyword evidence="7" id="KW-0406">Ion transport</keyword>
<dbReference type="KEGG" id="mah:MEALZ_1689"/>
<dbReference type="Pfam" id="PF21082">
    <property type="entry name" value="MS_channel_3rd"/>
    <property type="match status" value="1"/>
</dbReference>
<evidence type="ECO:0000313" key="10">
    <source>
        <dbReference type="EMBL" id="CCE23376.1"/>
    </source>
</evidence>
<dbReference type="SUPFAM" id="SSF50182">
    <property type="entry name" value="Sm-like ribonucleoproteins"/>
    <property type="match status" value="1"/>
</dbReference>
<dbReference type="Gene3D" id="2.30.30.60">
    <property type="match status" value="1"/>
</dbReference>
<evidence type="ECO:0000256" key="2">
    <source>
        <dbReference type="ARBA" id="ARBA00008017"/>
    </source>
</evidence>
<dbReference type="Pfam" id="PF04972">
    <property type="entry name" value="BON"/>
    <property type="match status" value="1"/>
</dbReference>
<dbReference type="InterPro" id="IPR011066">
    <property type="entry name" value="MscS_channel_C_sf"/>
</dbReference>
<keyword evidence="11" id="KW-1185">Reference proteome</keyword>
<keyword evidence="7" id="KW-0407">Ion channel</keyword>
<dbReference type="InterPro" id="IPR007055">
    <property type="entry name" value="BON_dom"/>
</dbReference>
<dbReference type="AlphaFoldDB" id="G4T086"/>
<accession>G4T086</accession>
<sequence length="466" mass="51942">MKTLMKQMLVTIVWLLCFLSEIHIAQAQDLSKLLTGNDANESAPAPGQVITVTHLKQNDKKIEKRLLQIFSELDNLKDIKVSVSNGVVILEGEIISKAAETRAIQFAQQIESVVEVENRLVIDQSITKRFPETINKISTFGKQLIAGLPLILMASLIFLVFWALGGWLSQRTALFRRISVNNFIAELLGKITHFVFILIGIVLALNLLDSVALLTTILGAAGIFGLAVGFAIRDTVENFIVSILLSIRNPFEINDFIDIEGRQGNVARLTSRATILISPDGNHIRIPNSTVFKATITNFTRNPVRQFQFDIGVGTAHDLSRAQAVALAMLKTIPGILKEPKPLAIIHELVGSNVVMRIFAWVNQTQHDFLKVRSEAIKSVKQVFDESLITMPNPIYDLRMTHNQESSQETNQQQVETALKTDLQNIDNQTEEVHDMTVDRTVENQISKENIEGKVENLLDPNTPSE</sequence>
<dbReference type="Gene3D" id="3.30.70.100">
    <property type="match status" value="1"/>
</dbReference>
<keyword evidence="7" id="KW-0813">Transport</keyword>
<evidence type="ECO:0000256" key="6">
    <source>
        <dbReference type="ARBA" id="ARBA00023136"/>
    </source>
</evidence>
<dbReference type="InterPro" id="IPR023408">
    <property type="entry name" value="MscS_beta-dom_sf"/>
</dbReference>
<dbReference type="PROSITE" id="PS50914">
    <property type="entry name" value="BON"/>
    <property type="match status" value="1"/>
</dbReference>
<evidence type="ECO:0000256" key="4">
    <source>
        <dbReference type="ARBA" id="ARBA00022692"/>
    </source>
</evidence>
<evidence type="ECO:0000313" key="11">
    <source>
        <dbReference type="Proteomes" id="UP000008315"/>
    </source>
</evidence>
<evidence type="ECO:0000259" key="9">
    <source>
        <dbReference type="PROSITE" id="PS50914"/>
    </source>
</evidence>
<dbReference type="InterPro" id="IPR049278">
    <property type="entry name" value="MS_channel_C"/>
</dbReference>
<evidence type="ECO:0000256" key="5">
    <source>
        <dbReference type="ARBA" id="ARBA00022989"/>
    </source>
</evidence>
<protein>
    <recommendedName>
        <fullName evidence="7">Small-conductance mechanosensitive channel</fullName>
    </recommendedName>
</protein>
<comment type="subcellular location">
    <subcellularLocation>
        <location evidence="7">Cell inner membrane</location>
        <topology evidence="7">Multi-pass membrane protein</topology>
    </subcellularLocation>
    <subcellularLocation>
        <location evidence="1">Cell membrane</location>
        <topology evidence="1">Multi-pass membrane protein</topology>
    </subcellularLocation>
</comment>
<evidence type="ECO:0000256" key="7">
    <source>
        <dbReference type="RuleBase" id="RU369025"/>
    </source>
</evidence>
<dbReference type="GO" id="GO:0005886">
    <property type="term" value="C:plasma membrane"/>
    <property type="evidence" value="ECO:0007669"/>
    <property type="project" value="UniProtKB-SubCell"/>
</dbReference>
<comment type="subunit">
    <text evidence="7">Homoheptamer.</text>
</comment>
<dbReference type="InterPro" id="IPR006685">
    <property type="entry name" value="MscS_channel_2nd"/>
</dbReference>
<keyword evidence="5 7" id="KW-1133">Transmembrane helix</keyword>
<dbReference type="InterPro" id="IPR010920">
    <property type="entry name" value="LSM_dom_sf"/>
</dbReference>
<feature type="transmembrane region" description="Helical" evidence="7">
    <location>
        <begin position="211"/>
        <end position="232"/>
    </location>
</feature>
<name>G4T086_META2</name>
<dbReference type="GO" id="GO:0008381">
    <property type="term" value="F:mechanosensitive monoatomic ion channel activity"/>
    <property type="evidence" value="ECO:0007669"/>
    <property type="project" value="InterPro"/>
</dbReference>
<comment type="function">
    <text evidence="7">Mechanosensitive channel that participates in the regulation of osmotic pressure changes within the cell, opening in response to stretch forces in the membrane lipid bilayer, without the need for other proteins. Contributes to normal resistance to hypoosmotic shock. Forms an ion channel of 1.0 nanosiemens conductance with a slight preference for anions.</text>
</comment>
<dbReference type="STRING" id="1091494.MEALZ_1689"/>
<dbReference type="SUPFAM" id="SSF82689">
    <property type="entry name" value="Mechanosensitive channel protein MscS (YggB), C-terminal domain"/>
    <property type="match status" value="1"/>
</dbReference>
<keyword evidence="3" id="KW-1003">Cell membrane</keyword>
<keyword evidence="6 7" id="KW-0472">Membrane</keyword>
<keyword evidence="7" id="KW-0997">Cell inner membrane</keyword>
<dbReference type="Gene3D" id="1.10.287.1260">
    <property type="match status" value="1"/>
</dbReference>
<feature type="transmembrane region" description="Helical" evidence="7">
    <location>
        <begin position="144"/>
        <end position="167"/>
    </location>
</feature>
<reference evidence="11" key="1">
    <citation type="journal article" date="2012" name="J. Bacteriol.">
        <title>Genome sequence of the haloalkaliphilic methanotrophic bacterium Methylomicrobium alcaliphilum 20Z.</title>
        <authorList>
            <person name="Vuilleumier S."/>
            <person name="Khmelenina V.N."/>
            <person name="Bringel F."/>
            <person name="Reshetnikov A.S."/>
            <person name="Lajus A."/>
            <person name="Mangenot S."/>
            <person name="Rouy Z."/>
            <person name="Op den Camp H.J."/>
            <person name="Jetten M.S."/>
            <person name="Dispirito A.A."/>
            <person name="Dunfield P."/>
            <person name="Klotz M.G."/>
            <person name="Semrau J.D."/>
            <person name="Stein L.Y."/>
            <person name="Barbe V."/>
            <person name="Medigue C."/>
            <person name="Trotsenko Y.A."/>
            <person name="Kalyuzhnaya M.G."/>
        </authorList>
    </citation>
    <scope>NUCLEOTIDE SEQUENCE [LARGE SCALE GENOMIC DNA]</scope>
    <source>
        <strain evidence="11">DSM 19304 / NCIMB 14124 / VKM B-2133 / 20Z</strain>
    </source>
</reference>
<evidence type="ECO:0000256" key="8">
    <source>
        <dbReference type="SAM" id="MobiDB-lite"/>
    </source>
</evidence>